<proteinExistence type="predicted"/>
<dbReference type="EMBL" id="CP011144">
    <property type="protein sequence ID" value="AKC85669.1"/>
    <property type="molecule type" value="Genomic_DNA"/>
</dbReference>
<dbReference type="Pfam" id="PF01381">
    <property type="entry name" value="HTH_3"/>
    <property type="match status" value="1"/>
</dbReference>
<dbReference type="SMART" id="SM00530">
    <property type="entry name" value="HTH_XRE"/>
    <property type="match status" value="1"/>
</dbReference>
<dbReference type="AlphaFoldDB" id="A0A0E3YZM3"/>
<dbReference type="OrthoDB" id="9772064at2"/>
<organism evidence="2 3">
    <name type="scientific">Pseudoxanthomonas suwonensis</name>
    <dbReference type="NCBI Taxonomy" id="314722"/>
    <lineage>
        <taxon>Bacteria</taxon>
        <taxon>Pseudomonadati</taxon>
        <taxon>Pseudomonadota</taxon>
        <taxon>Gammaproteobacteria</taxon>
        <taxon>Lysobacterales</taxon>
        <taxon>Lysobacteraceae</taxon>
        <taxon>Pseudoxanthomonas</taxon>
    </lineage>
</organism>
<feature type="domain" description="HTH cro/C1-type" evidence="1">
    <location>
        <begin position="7"/>
        <end position="62"/>
    </location>
</feature>
<dbReference type="Gene3D" id="1.10.260.40">
    <property type="entry name" value="lambda repressor-like DNA-binding domains"/>
    <property type="match status" value="1"/>
</dbReference>
<dbReference type="CDD" id="cd00093">
    <property type="entry name" value="HTH_XRE"/>
    <property type="match status" value="1"/>
</dbReference>
<protein>
    <recommendedName>
        <fullName evidence="1">HTH cro/C1-type domain-containing protein</fullName>
    </recommendedName>
</protein>
<sequence length="125" mass="13947">MELSMRIRIARQRARMSQEALALQLGVSRGAVANWECSMGALPTTSRLGRLAHATEVRFEWLATGRGPMAYQAEPEDIPALDAELVHDPDERRLLQAFRVADRHVRRVLLNITEAQLSASGKRSA</sequence>
<dbReference type="KEGG" id="psuw:WQ53_01695"/>
<evidence type="ECO:0000313" key="3">
    <source>
        <dbReference type="Proteomes" id="UP000033067"/>
    </source>
</evidence>
<reference evidence="2 3" key="1">
    <citation type="journal article" date="2015" name="Genome Announc.">
        <title>Complete Genome Sequence of Pseudoxanthomonas suwonensis Strain J1, a Cellulose-Degrading Bacterium Isolated from Leaf- and Wood-Enriched Soil.</title>
        <authorList>
            <person name="Hou L."/>
            <person name="Jiang J."/>
            <person name="Xu Z."/>
            <person name="Zhou Y."/>
            <person name="Leung F.C."/>
        </authorList>
    </citation>
    <scope>NUCLEOTIDE SEQUENCE [LARGE SCALE GENOMIC DNA]</scope>
    <source>
        <strain evidence="2 3">J1</strain>
    </source>
</reference>
<keyword evidence="3" id="KW-1185">Reference proteome</keyword>
<dbReference type="PROSITE" id="PS50943">
    <property type="entry name" value="HTH_CROC1"/>
    <property type="match status" value="1"/>
</dbReference>
<accession>A0A0E3YZM3</accession>
<dbReference type="InterPro" id="IPR010982">
    <property type="entry name" value="Lambda_DNA-bd_dom_sf"/>
</dbReference>
<dbReference type="SUPFAM" id="SSF47413">
    <property type="entry name" value="lambda repressor-like DNA-binding domains"/>
    <property type="match status" value="1"/>
</dbReference>
<dbReference type="Proteomes" id="UP000033067">
    <property type="component" value="Chromosome"/>
</dbReference>
<evidence type="ECO:0000313" key="2">
    <source>
        <dbReference type="EMBL" id="AKC85669.1"/>
    </source>
</evidence>
<dbReference type="RefSeq" id="WP_052629801.1">
    <property type="nucleotide sequence ID" value="NZ_CP011144.1"/>
</dbReference>
<dbReference type="GO" id="GO:0003677">
    <property type="term" value="F:DNA binding"/>
    <property type="evidence" value="ECO:0007669"/>
    <property type="project" value="InterPro"/>
</dbReference>
<name>A0A0E3YZM3_9GAMM</name>
<gene>
    <name evidence="2" type="ORF">WQ53_01695</name>
</gene>
<dbReference type="PATRIC" id="fig|314722.6.peg.359"/>
<dbReference type="InterPro" id="IPR001387">
    <property type="entry name" value="Cro/C1-type_HTH"/>
</dbReference>
<evidence type="ECO:0000259" key="1">
    <source>
        <dbReference type="PROSITE" id="PS50943"/>
    </source>
</evidence>